<evidence type="ECO:0000313" key="3">
    <source>
        <dbReference type="Proteomes" id="UP000215433"/>
    </source>
</evidence>
<comment type="caution">
    <text evidence="2">The sequence shown here is derived from an EMBL/GenBank/DDBJ whole genome shotgun (WGS) entry which is preliminary data.</text>
</comment>
<name>A0A229W1C8_9BIFI</name>
<evidence type="ECO:0000313" key="2">
    <source>
        <dbReference type="EMBL" id="OXN01667.1"/>
    </source>
</evidence>
<dbReference type="Proteomes" id="UP000215433">
    <property type="component" value="Unassembled WGS sequence"/>
</dbReference>
<dbReference type="RefSeq" id="WP_233133510.1">
    <property type="nucleotide sequence ID" value="NZ_NEWD01000002.1"/>
</dbReference>
<keyword evidence="1" id="KW-0812">Transmembrane</keyword>
<organism evidence="2 3">
    <name type="scientific">Bifidobacterium vansinderenii</name>
    <dbReference type="NCBI Taxonomy" id="1984871"/>
    <lineage>
        <taxon>Bacteria</taxon>
        <taxon>Bacillati</taxon>
        <taxon>Actinomycetota</taxon>
        <taxon>Actinomycetes</taxon>
        <taxon>Bifidobacteriales</taxon>
        <taxon>Bifidobacteriaceae</taxon>
        <taxon>Bifidobacterium</taxon>
    </lineage>
</organism>
<evidence type="ECO:0000256" key="1">
    <source>
        <dbReference type="SAM" id="Phobius"/>
    </source>
</evidence>
<dbReference type="EMBL" id="NEWD01000002">
    <property type="protein sequence ID" value="OXN01667.1"/>
    <property type="molecule type" value="Genomic_DNA"/>
</dbReference>
<accession>A0A229W1C8</accession>
<keyword evidence="1" id="KW-0472">Membrane</keyword>
<dbReference type="AlphaFoldDB" id="A0A229W1C8"/>
<keyword evidence="1" id="KW-1133">Transmembrane helix</keyword>
<gene>
    <name evidence="2" type="ORF">Tam10B_0109</name>
</gene>
<feature type="transmembrane region" description="Helical" evidence="1">
    <location>
        <begin position="13"/>
        <end position="32"/>
    </location>
</feature>
<proteinExistence type="predicted"/>
<protein>
    <submittedName>
        <fullName evidence="2">Uncharacterized protein</fullName>
    </submittedName>
</protein>
<sequence>MGPLPQLFNSTEFWTAVIVSGLGSGGLIAWILRRIDKHLDRHEKVLTRDELDLALAESPVIRSFETKLDRDWERFEEADRDRRAIRLDVLRIEMFAHTNTRTQHERQLEAGKEYLALGGNGLGHARYDALKADYVRREQACDWTYR</sequence>
<keyword evidence="3" id="KW-1185">Reference proteome</keyword>
<reference evidence="2 3" key="1">
    <citation type="submission" date="2017-05" db="EMBL/GenBank/DDBJ databases">
        <title>Bifidobacterium vansinderenii sp. nov.</title>
        <authorList>
            <person name="Lugli G.A."/>
            <person name="Duranti S."/>
            <person name="Mangifesta M."/>
        </authorList>
    </citation>
    <scope>NUCLEOTIDE SEQUENCE [LARGE SCALE GENOMIC DNA]</scope>
    <source>
        <strain evidence="2 3">Tam10B</strain>
    </source>
</reference>